<reference evidence="3 4" key="1">
    <citation type="submission" date="2013-03" db="EMBL/GenBank/DDBJ databases">
        <title>The Genome Sequence of Capronia epimyces CBS 606.96.</title>
        <authorList>
            <consortium name="The Broad Institute Genomics Platform"/>
            <person name="Cuomo C."/>
            <person name="de Hoog S."/>
            <person name="Gorbushina A."/>
            <person name="Walker B."/>
            <person name="Young S.K."/>
            <person name="Zeng Q."/>
            <person name="Gargeya S."/>
            <person name="Fitzgerald M."/>
            <person name="Haas B."/>
            <person name="Abouelleil A."/>
            <person name="Allen A.W."/>
            <person name="Alvarado L."/>
            <person name="Arachchi H.M."/>
            <person name="Berlin A.M."/>
            <person name="Chapman S.B."/>
            <person name="Gainer-Dewar J."/>
            <person name="Goldberg J."/>
            <person name="Griggs A."/>
            <person name="Gujja S."/>
            <person name="Hansen M."/>
            <person name="Howarth C."/>
            <person name="Imamovic A."/>
            <person name="Ireland A."/>
            <person name="Larimer J."/>
            <person name="McCowan C."/>
            <person name="Murphy C."/>
            <person name="Pearson M."/>
            <person name="Poon T.W."/>
            <person name="Priest M."/>
            <person name="Roberts A."/>
            <person name="Saif S."/>
            <person name="Shea T."/>
            <person name="Sisk P."/>
            <person name="Sykes S."/>
            <person name="Wortman J."/>
            <person name="Nusbaum C."/>
            <person name="Birren B."/>
        </authorList>
    </citation>
    <scope>NUCLEOTIDE SEQUENCE [LARGE SCALE GENOMIC DNA]</scope>
    <source>
        <strain evidence="3 4">CBS 606.96</strain>
    </source>
</reference>
<dbReference type="InterPro" id="IPR013126">
    <property type="entry name" value="Hsp_70_fam"/>
</dbReference>
<organism evidence="3 4">
    <name type="scientific">Capronia epimyces CBS 606.96</name>
    <dbReference type="NCBI Taxonomy" id="1182542"/>
    <lineage>
        <taxon>Eukaryota</taxon>
        <taxon>Fungi</taxon>
        <taxon>Dikarya</taxon>
        <taxon>Ascomycota</taxon>
        <taxon>Pezizomycotina</taxon>
        <taxon>Eurotiomycetes</taxon>
        <taxon>Chaetothyriomycetidae</taxon>
        <taxon>Chaetothyriales</taxon>
        <taxon>Herpotrichiellaceae</taxon>
        <taxon>Capronia</taxon>
    </lineage>
</organism>
<dbReference type="Pfam" id="PF00012">
    <property type="entry name" value="HSP70"/>
    <property type="match status" value="1"/>
</dbReference>
<name>W9YGJ3_9EURO</name>
<keyword evidence="2" id="KW-0067">ATP-binding</keyword>
<dbReference type="Gene3D" id="3.30.420.40">
    <property type="match status" value="2"/>
</dbReference>
<dbReference type="HOGENOM" id="CLU_009958_6_1_1"/>
<dbReference type="InterPro" id="IPR043129">
    <property type="entry name" value="ATPase_NBD"/>
</dbReference>
<dbReference type="RefSeq" id="XP_007735977.1">
    <property type="nucleotide sequence ID" value="XM_007737787.1"/>
</dbReference>
<dbReference type="Proteomes" id="UP000019478">
    <property type="component" value="Unassembled WGS sequence"/>
</dbReference>
<dbReference type="GO" id="GO:0140662">
    <property type="term" value="F:ATP-dependent protein folding chaperone"/>
    <property type="evidence" value="ECO:0007669"/>
    <property type="project" value="InterPro"/>
</dbReference>
<dbReference type="STRING" id="1182542.W9YGJ3"/>
<accession>W9YGJ3</accession>
<dbReference type="GO" id="GO:0005524">
    <property type="term" value="F:ATP binding"/>
    <property type="evidence" value="ECO:0007669"/>
    <property type="project" value="UniProtKB-KW"/>
</dbReference>
<evidence type="ECO:0000313" key="4">
    <source>
        <dbReference type="Proteomes" id="UP000019478"/>
    </source>
</evidence>
<dbReference type="CDD" id="cd10170">
    <property type="entry name" value="ASKHA_NBD_HSP70"/>
    <property type="match status" value="1"/>
</dbReference>
<dbReference type="GeneID" id="19171777"/>
<dbReference type="eggNOG" id="KOG0101">
    <property type="taxonomic scope" value="Eukaryota"/>
</dbReference>
<sequence length="582" mass="65576">MTDDLDDTKIDDDDSDKLIIALDFGTTYSGVAYAFTSKPDSVYLVEEWPGAPGKAYQKCPTLVKYDSKKGLQWGCELDRTTSERIEGVKLLLDPDQSRPVYVSLVNTEAELKRLGKPAIEVATDYISAIFKHAKQHIAGKYSPDYLDMLPKKYVLSVPAVWSEKAQKATLQAARNAGITNVELVKEPEAAALYTLHHMKNKGLEVGDAFVLCDAGGGTVDLISYEILQIQPLQVKELVSASGGIAGSLMLNKRFEEWIKDVVGERAYLDLKEKDAYRRGMRHFDETIKPGFQSAEDEDQYVSFPRAKLEDNEAKGLINDTLVVTGKTLHNLFDPLFKDIDKLVKEQVNDVRIKRMKDNHPKGYQIKAIFLVGGFGSSNYLCESIKSAYPDTQVIQPNDAWSAIVRGAVMFHLPSEAEVVSSIARKHYGISARAPYDPSEDEGQSKIWDDHEERYRVQKLTWYITRGDDMLRSRKIEFPFYRSYEPHPSATQLKFDTTLWECSLDKQPRHPGPSVVKNCTITSDLSKVPDEAFEKRTKVSSTTGVTTEYWRLHFLLSVEIQSGPMKFSLICKGKNYGEADAQY</sequence>
<comment type="caution">
    <text evidence="3">The sequence shown here is derived from an EMBL/GenBank/DDBJ whole genome shotgun (WGS) entry which is preliminary data.</text>
</comment>
<protein>
    <recommendedName>
        <fullName evidence="5">Hsp70-like protein</fullName>
    </recommendedName>
</protein>
<dbReference type="OrthoDB" id="2963168at2759"/>
<dbReference type="EMBL" id="AMGY01000006">
    <property type="protein sequence ID" value="EXJ81389.1"/>
    <property type="molecule type" value="Genomic_DNA"/>
</dbReference>
<keyword evidence="1" id="KW-0547">Nucleotide-binding</keyword>
<keyword evidence="4" id="KW-1185">Reference proteome</keyword>
<dbReference type="AlphaFoldDB" id="W9YGJ3"/>
<dbReference type="SUPFAM" id="SSF53067">
    <property type="entry name" value="Actin-like ATPase domain"/>
    <property type="match status" value="2"/>
</dbReference>
<evidence type="ECO:0000256" key="2">
    <source>
        <dbReference type="ARBA" id="ARBA00022840"/>
    </source>
</evidence>
<evidence type="ECO:0000256" key="1">
    <source>
        <dbReference type="ARBA" id="ARBA00022741"/>
    </source>
</evidence>
<gene>
    <name evidence="3" type="ORF">A1O3_07680</name>
</gene>
<dbReference type="PANTHER" id="PTHR14187">
    <property type="entry name" value="ALPHA KINASE/ELONGATION FACTOR 2 KINASE"/>
    <property type="match status" value="1"/>
</dbReference>
<dbReference type="Gene3D" id="3.90.640.10">
    <property type="entry name" value="Actin, Chain A, domain 4"/>
    <property type="match status" value="1"/>
</dbReference>
<evidence type="ECO:0000313" key="3">
    <source>
        <dbReference type="EMBL" id="EXJ81389.1"/>
    </source>
</evidence>
<proteinExistence type="predicted"/>
<evidence type="ECO:0008006" key="5">
    <source>
        <dbReference type="Google" id="ProtNLM"/>
    </source>
</evidence>
<dbReference type="PANTHER" id="PTHR14187:SF82">
    <property type="entry name" value="FAMILY CHAPERONE, PUTATIVE (AFU_ORTHOLOGUE AFUA_7G08575)-RELATED"/>
    <property type="match status" value="1"/>
</dbReference>